<evidence type="ECO:0000259" key="1">
    <source>
        <dbReference type="PROSITE" id="PS51387"/>
    </source>
</evidence>
<name>A0A7G1KUK2_9NOCA</name>
<dbReference type="EMBL" id="AP023396">
    <property type="protein sequence ID" value="BCK58877.1"/>
    <property type="molecule type" value="Genomic_DNA"/>
</dbReference>
<dbReference type="SUPFAM" id="SSF56176">
    <property type="entry name" value="FAD-binding/transporter-associated domain-like"/>
    <property type="match status" value="1"/>
</dbReference>
<dbReference type="InterPro" id="IPR036318">
    <property type="entry name" value="FAD-bd_PCMH-like_sf"/>
</dbReference>
<proteinExistence type="predicted"/>
<dbReference type="InterPro" id="IPR002346">
    <property type="entry name" value="Mopterin_DH_FAD-bd"/>
</dbReference>
<sequence length="287" mass="30370">MPGCPGAVSEEVVVVDVDTIRALVVARDRADLAALTGDSAVLAGGTWLFSEPQDHLERLVDITALGWPALTVTPAGVEIAATCTLAELEHAAWPARWSAAALFPQACRALVASYKIRRMATVGGNACLALPAGAVLAALVALDGLASVWCADGAERRIPMSRFVFGPGATALRPGEVLRSVFLESSKLRSRIAFRKIALAPLGRSGAVVMGRADLDGRCAITLSAATVRPIVLEFAGFPVVRELTATILGMDRDLWYDDPHGDPAWRRQMAVVLAREVVAELTEGRP</sequence>
<gene>
    <name evidence="2" type="ORF">NWFMUON74_66490</name>
</gene>
<evidence type="ECO:0000313" key="3">
    <source>
        <dbReference type="Proteomes" id="UP000516173"/>
    </source>
</evidence>
<dbReference type="Gene3D" id="3.30.465.10">
    <property type="match status" value="1"/>
</dbReference>
<organism evidence="2 3">
    <name type="scientific">Nocardia wallacei</name>
    <dbReference type="NCBI Taxonomy" id="480035"/>
    <lineage>
        <taxon>Bacteria</taxon>
        <taxon>Bacillati</taxon>
        <taxon>Actinomycetota</taxon>
        <taxon>Actinomycetes</taxon>
        <taxon>Mycobacteriales</taxon>
        <taxon>Nocardiaceae</taxon>
        <taxon>Nocardia</taxon>
    </lineage>
</organism>
<feature type="domain" description="FAD-binding PCMH-type" evidence="1">
    <location>
        <begin position="15"/>
        <end position="188"/>
    </location>
</feature>
<dbReference type="PANTHER" id="PTHR42659">
    <property type="entry name" value="XANTHINE DEHYDROGENASE SUBUNIT C-RELATED"/>
    <property type="match status" value="1"/>
</dbReference>
<dbReference type="Pfam" id="PF00941">
    <property type="entry name" value="FAD_binding_5"/>
    <property type="match status" value="1"/>
</dbReference>
<dbReference type="InterPro" id="IPR051312">
    <property type="entry name" value="Diverse_Substr_Oxidored"/>
</dbReference>
<protein>
    <submittedName>
        <fullName evidence="2">FAD-binding molybdopterin dehydrogenase</fullName>
    </submittedName>
</protein>
<dbReference type="KEGG" id="nwl:NWFMUON74_66490"/>
<dbReference type="GO" id="GO:0016491">
    <property type="term" value="F:oxidoreductase activity"/>
    <property type="evidence" value="ECO:0007669"/>
    <property type="project" value="InterPro"/>
</dbReference>
<dbReference type="PROSITE" id="PS51387">
    <property type="entry name" value="FAD_PCMH"/>
    <property type="match status" value="1"/>
</dbReference>
<reference evidence="2 3" key="1">
    <citation type="submission" date="2020-08" db="EMBL/GenBank/DDBJ databases">
        <title>Genome Sequencing of Nocardia wallacei strain FMUON74 and assembly.</title>
        <authorList>
            <person name="Toyokawa M."/>
            <person name="Uesaka K."/>
        </authorList>
    </citation>
    <scope>NUCLEOTIDE SEQUENCE [LARGE SCALE GENOMIC DNA]</scope>
    <source>
        <strain evidence="2 3">FMUON74</strain>
    </source>
</reference>
<dbReference type="Proteomes" id="UP000516173">
    <property type="component" value="Chromosome"/>
</dbReference>
<evidence type="ECO:0000313" key="2">
    <source>
        <dbReference type="EMBL" id="BCK58877.1"/>
    </source>
</evidence>
<keyword evidence="3" id="KW-1185">Reference proteome</keyword>
<dbReference type="InterPro" id="IPR016166">
    <property type="entry name" value="FAD-bd_PCMH"/>
</dbReference>
<dbReference type="GO" id="GO:0071949">
    <property type="term" value="F:FAD binding"/>
    <property type="evidence" value="ECO:0007669"/>
    <property type="project" value="InterPro"/>
</dbReference>
<accession>A0A7G1KUK2</accession>
<dbReference type="InterPro" id="IPR016169">
    <property type="entry name" value="FAD-bd_PCMH_sub2"/>
</dbReference>
<dbReference type="AlphaFoldDB" id="A0A7G1KUK2"/>
<dbReference type="PANTHER" id="PTHR42659:SF9">
    <property type="entry name" value="XANTHINE DEHYDROGENASE FAD-BINDING SUBUNIT XDHB-RELATED"/>
    <property type="match status" value="1"/>
</dbReference>